<gene>
    <name evidence="1" type="ORF">AVEN_190205_1</name>
</gene>
<name>A0A4Y2R686_ARAVE</name>
<organism evidence="1 2">
    <name type="scientific">Araneus ventricosus</name>
    <name type="common">Orbweaver spider</name>
    <name type="synonym">Epeira ventricosa</name>
    <dbReference type="NCBI Taxonomy" id="182803"/>
    <lineage>
        <taxon>Eukaryota</taxon>
        <taxon>Metazoa</taxon>
        <taxon>Ecdysozoa</taxon>
        <taxon>Arthropoda</taxon>
        <taxon>Chelicerata</taxon>
        <taxon>Arachnida</taxon>
        <taxon>Araneae</taxon>
        <taxon>Araneomorphae</taxon>
        <taxon>Entelegynae</taxon>
        <taxon>Araneoidea</taxon>
        <taxon>Araneidae</taxon>
        <taxon>Araneus</taxon>
    </lineage>
</organism>
<evidence type="ECO:0000313" key="1">
    <source>
        <dbReference type="EMBL" id="GBN71247.1"/>
    </source>
</evidence>
<reference evidence="1 2" key="1">
    <citation type="journal article" date="2019" name="Sci. Rep.">
        <title>Orb-weaving spider Araneus ventricosus genome elucidates the spidroin gene catalogue.</title>
        <authorList>
            <person name="Kono N."/>
            <person name="Nakamura H."/>
            <person name="Ohtoshi R."/>
            <person name="Moran D.A.P."/>
            <person name="Shinohara A."/>
            <person name="Yoshida Y."/>
            <person name="Fujiwara M."/>
            <person name="Mori M."/>
            <person name="Tomita M."/>
            <person name="Arakawa K."/>
        </authorList>
    </citation>
    <scope>NUCLEOTIDE SEQUENCE [LARGE SCALE GENOMIC DNA]</scope>
</reference>
<protein>
    <submittedName>
        <fullName evidence="1">Uncharacterized protein</fullName>
    </submittedName>
</protein>
<accession>A0A4Y2R686</accession>
<proteinExistence type="predicted"/>
<dbReference type="EMBL" id="BGPR01015947">
    <property type="protein sequence ID" value="GBN71247.1"/>
    <property type="molecule type" value="Genomic_DNA"/>
</dbReference>
<keyword evidence="2" id="KW-1185">Reference proteome</keyword>
<dbReference type="Proteomes" id="UP000499080">
    <property type="component" value="Unassembled WGS sequence"/>
</dbReference>
<comment type="caution">
    <text evidence="1">The sequence shown here is derived from an EMBL/GenBank/DDBJ whole genome shotgun (WGS) entry which is preliminary data.</text>
</comment>
<evidence type="ECO:0000313" key="2">
    <source>
        <dbReference type="Proteomes" id="UP000499080"/>
    </source>
</evidence>
<dbReference type="AlphaFoldDB" id="A0A4Y2R686"/>
<sequence length="130" mass="15071">MRKYRRELRDLRDHFSTSSPNLGHLSERRDPLVSPCSRHHVLSIQPVLGTCFTSLSEETLFQIMLLPFRKKVIIGHRESYRRKRLACCDGAMRLHNSIHTALKFQNCCKSSRGKLEPLPSPQARFGTIRI</sequence>